<evidence type="ECO:0000256" key="5">
    <source>
        <dbReference type="SAM" id="SignalP"/>
    </source>
</evidence>
<evidence type="ECO:0000313" key="7">
    <source>
        <dbReference type="Proteomes" id="UP000823749"/>
    </source>
</evidence>
<dbReference type="GO" id="GO:0016788">
    <property type="term" value="F:hydrolase activity, acting on ester bonds"/>
    <property type="evidence" value="ECO:0007669"/>
    <property type="project" value="InterPro"/>
</dbReference>
<dbReference type="PANTHER" id="PTHR22835:SF517">
    <property type="entry name" value="GDSL-LIKE LIPASE_ACYLHYDROLASE FAMILY PROTEIN, EXPRESSED"/>
    <property type="match status" value="1"/>
</dbReference>
<protein>
    <submittedName>
        <fullName evidence="6">Uncharacterized protein</fullName>
    </submittedName>
</protein>
<evidence type="ECO:0000313" key="6">
    <source>
        <dbReference type="EMBL" id="KAG5547620.1"/>
    </source>
</evidence>
<sequence length="372" mass="40951">MAATRAIIFSLVILSTTLFQIPCPCNGNLLRICNFHQIYQLGDSISDTGNLIRESPMGAASPFSRLPYGETFFHNATALMYVCTFTARSAGLPLLNAYKNTGADFKHGVDFAVAGSTALPVETLADQNILSPVTTSSLGVQLDWMSTHFNSTCDGGRDCAEKLKDSLFMVGEIGGNDYNYALFQGKSIEEVKSLVPIVVQAIANAVRRVIDHGAVRVVVPGNFPIGCFPIYLTGFKTNNSTAYDDNNCLRDLNELSKFHNDQLQRAIGELNKEFPNAVITYGDYYNAFDWLFRSAAYLGFDASTTQRSCCGAGGDYNFSLGRMCGAPDVPVCRNPDRLISWDGIHLTQKAYKLMNAWLVRDLLPKLQCRLYN</sequence>
<gene>
    <name evidence="6" type="ORF">RHGRI_013346</name>
</gene>
<dbReference type="Pfam" id="PF00657">
    <property type="entry name" value="Lipase_GDSL"/>
    <property type="match status" value="1"/>
</dbReference>
<dbReference type="InterPro" id="IPR001087">
    <property type="entry name" value="GDSL"/>
</dbReference>
<evidence type="ECO:0000256" key="2">
    <source>
        <dbReference type="ARBA" id="ARBA00022729"/>
    </source>
</evidence>
<evidence type="ECO:0000256" key="1">
    <source>
        <dbReference type="ARBA" id="ARBA00008668"/>
    </source>
</evidence>
<keyword evidence="2 5" id="KW-0732">Signal</keyword>
<feature type="chain" id="PRO_5043608031" evidence="5">
    <location>
        <begin position="28"/>
        <end position="372"/>
    </location>
</feature>
<dbReference type="EMBL" id="JACTNZ010000005">
    <property type="protein sequence ID" value="KAG5547620.1"/>
    <property type="molecule type" value="Genomic_DNA"/>
</dbReference>
<organism evidence="6 7">
    <name type="scientific">Rhododendron griersonianum</name>
    <dbReference type="NCBI Taxonomy" id="479676"/>
    <lineage>
        <taxon>Eukaryota</taxon>
        <taxon>Viridiplantae</taxon>
        <taxon>Streptophyta</taxon>
        <taxon>Embryophyta</taxon>
        <taxon>Tracheophyta</taxon>
        <taxon>Spermatophyta</taxon>
        <taxon>Magnoliopsida</taxon>
        <taxon>eudicotyledons</taxon>
        <taxon>Gunneridae</taxon>
        <taxon>Pentapetalae</taxon>
        <taxon>asterids</taxon>
        <taxon>Ericales</taxon>
        <taxon>Ericaceae</taxon>
        <taxon>Ericoideae</taxon>
        <taxon>Rhodoreae</taxon>
        <taxon>Rhododendron</taxon>
    </lineage>
</organism>
<name>A0AAV6K5B7_9ERIC</name>
<comment type="similarity">
    <text evidence="1">Belongs to the 'GDSL' lipolytic enzyme family.</text>
</comment>
<evidence type="ECO:0000256" key="4">
    <source>
        <dbReference type="ARBA" id="ARBA00023180"/>
    </source>
</evidence>
<dbReference type="CDD" id="cd01837">
    <property type="entry name" value="SGNH_plant_lipase_like"/>
    <property type="match status" value="1"/>
</dbReference>
<evidence type="ECO:0000256" key="3">
    <source>
        <dbReference type="ARBA" id="ARBA00022801"/>
    </source>
</evidence>
<keyword evidence="3" id="KW-0378">Hydrolase</keyword>
<dbReference type="PANTHER" id="PTHR22835">
    <property type="entry name" value="ZINC FINGER FYVE DOMAIN CONTAINING PROTEIN"/>
    <property type="match status" value="1"/>
</dbReference>
<dbReference type="SUPFAM" id="SSF52266">
    <property type="entry name" value="SGNH hydrolase"/>
    <property type="match status" value="1"/>
</dbReference>
<accession>A0AAV6K5B7</accession>
<dbReference type="AlphaFoldDB" id="A0AAV6K5B7"/>
<feature type="signal peptide" evidence="5">
    <location>
        <begin position="1"/>
        <end position="27"/>
    </location>
</feature>
<dbReference type="Gene3D" id="3.40.50.1110">
    <property type="entry name" value="SGNH hydrolase"/>
    <property type="match status" value="1"/>
</dbReference>
<dbReference type="InterPro" id="IPR036514">
    <property type="entry name" value="SGNH_hydro_sf"/>
</dbReference>
<proteinExistence type="inferred from homology"/>
<dbReference type="InterPro" id="IPR035669">
    <property type="entry name" value="SGNH_plant_lipase-like"/>
</dbReference>
<reference evidence="6" key="1">
    <citation type="submission" date="2020-08" db="EMBL/GenBank/DDBJ databases">
        <title>Plant Genome Project.</title>
        <authorList>
            <person name="Zhang R.-G."/>
        </authorList>
    </citation>
    <scope>NUCLEOTIDE SEQUENCE</scope>
    <source>
        <strain evidence="6">WSP0</strain>
        <tissue evidence="6">Leaf</tissue>
    </source>
</reference>
<dbReference type="Proteomes" id="UP000823749">
    <property type="component" value="Chromosome 5"/>
</dbReference>
<keyword evidence="7" id="KW-1185">Reference proteome</keyword>
<comment type="caution">
    <text evidence="6">The sequence shown here is derived from an EMBL/GenBank/DDBJ whole genome shotgun (WGS) entry which is preliminary data.</text>
</comment>
<keyword evidence="4" id="KW-0325">Glycoprotein</keyword>